<comment type="caution">
    <text evidence="2">The sequence shown here is derived from an EMBL/GenBank/DDBJ whole genome shotgun (WGS) entry which is preliminary data.</text>
</comment>
<accession>A0A1E3XEP3</accession>
<sequence length="385" mass="44088">MTKRLKIITSLVYTFIMLSSFNLSFTIGSDQPDPSSPARLNDPSDTARAGEVEQVQEPEGEWLLPERLGQAGSREGKAILVGITNTSECFFTDNFSKHGFKPVPDECPYLDNSGKLYDNFMYREWCEETFDNGKYIYEAYKDIAFNIKYTPEPAKTDIWQTPFETIRSKKGDCEDAVFLFFSHLPSKQKNAMITWGWVNDKGSRVARAHVWYQLIDKGGQQYIVEAFSKDWDGIIPIGIVEETESRRPIFTITHSEVCRLASLTSKPDSWHTYQSLIDLCESANFIDFYSRNINISQGMDTQNHLDYEVIEYLLNTQSKPFENTTAHRYPTSHKTPPVMGKEISNILEKLHGLFTRCERQRENFGSNLQIGTSTALSINPEQTRP</sequence>
<feature type="region of interest" description="Disordered" evidence="1">
    <location>
        <begin position="30"/>
        <end position="59"/>
    </location>
</feature>
<evidence type="ECO:0000313" key="3">
    <source>
        <dbReference type="Proteomes" id="UP000094056"/>
    </source>
</evidence>
<evidence type="ECO:0000313" key="2">
    <source>
        <dbReference type="EMBL" id="ODS33414.1"/>
    </source>
</evidence>
<dbReference type="EMBL" id="MAYW01000029">
    <property type="protein sequence ID" value="ODS33414.1"/>
    <property type="molecule type" value="Genomic_DNA"/>
</dbReference>
<dbReference type="Proteomes" id="UP000094056">
    <property type="component" value="Unassembled WGS sequence"/>
</dbReference>
<dbReference type="SUPFAM" id="SSF54001">
    <property type="entry name" value="Cysteine proteinases"/>
    <property type="match status" value="1"/>
</dbReference>
<protein>
    <recommendedName>
        <fullName evidence="4">Transglutaminase-like domain-containing protein</fullName>
    </recommendedName>
</protein>
<reference evidence="2 3" key="1">
    <citation type="submission" date="2016-07" db="EMBL/GenBank/DDBJ databases">
        <title>Draft genome of Scalindua rubra, obtained from a brine-seawater interface in the Red Sea, sheds light on salt adaptation in anammox bacteria.</title>
        <authorList>
            <person name="Speth D.R."/>
            <person name="Lagkouvardos I."/>
            <person name="Wang Y."/>
            <person name="Qian P.-Y."/>
            <person name="Dutilh B.E."/>
            <person name="Jetten M.S."/>
        </authorList>
    </citation>
    <scope>NUCLEOTIDE SEQUENCE [LARGE SCALE GENOMIC DNA]</scope>
    <source>
        <strain evidence="2">BSI-1</strain>
    </source>
</reference>
<proteinExistence type="predicted"/>
<dbReference type="AlphaFoldDB" id="A0A1E3XEP3"/>
<name>A0A1E3XEP3_9BACT</name>
<evidence type="ECO:0008006" key="4">
    <source>
        <dbReference type="Google" id="ProtNLM"/>
    </source>
</evidence>
<dbReference type="Gene3D" id="3.10.620.30">
    <property type="match status" value="1"/>
</dbReference>
<evidence type="ECO:0000256" key="1">
    <source>
        <dbReference type="SAM" id="MobiDB-lite"/>
    </source>
</evidence>
<gene>
    <name evidence="2" type="ORF">SCARUB_01451</name>
</gene>
<organism evidence="2 3">
    <name type="scientific">Candidatus Scalindua rubra</name>
    <dbReference type="NCBI Taxonomy" id="1872076"/>
    <lineage>
        <taxon>Bacteria</taxon>
        <taxon>Pseudomonadati</taxon>
        <taxon>Planctomycetota</taxon>
        <taxon>Candidatus Brocadiia</taxon>
        <taxon>Candidatus Brocadiales</taxon>
        <taxon>Candidatus Scalinduaceae</taxon>
        <taxon>Candidatus Scalindua</taxon>
    </lineage>
</organism>
<dbReference type="InterPro" id="IPR038765">
    <property type="entry name" value="Papain-like_cys_pep_sf"/>
</dbReference>